<dbReference type="Proteomes" id="UP000287156">
    <property type="component" value="Unassembled WGS sequence"/>
</dbReference>
<reference evidence="1" key="1">
    <citation type="submission" date="2018-12" db="EMBL/GenBank/DDBJ databases">
        <authorList>
            <person name="Sun L."/>
            <person name="Chen Z."/>
        </authorList>
    </citation>
    <scope>NUCLEOTIDE SEQUENCE [LARGE SCALE GENOMIC DNA]</scope>
    <source>
        <strain evidence="1">3-2-2</strain>
    </source>
</reference>
<comment type="caution">
    <text evidence="1">The sequence shown here is derived from an EMBL/GenBank/DDBJ whole genome shotgun (WGS) entry which is preliminary data.</text>
</comment>
<name>A0A429Y4U0_9BACI</name>
<dbReference type="EMBL" id="QYTV02000002">
    <property type="protein sequence ID" value="RST76446.1"/>
    <property type="molecule type" value="Genomic_DNA"/>
</dbReference>
<gene>
    <name evidence="1" type="ORF">D4T97_006700</name>
</gene>
<dbReference type="OrthoDB" id="2968867at2"/>
<evidence type="ECO:0008006" key="3">
    <source>
        <dbReference type="Google" id="ProtNLM"/>
    </source>
</evidence>
<sequence>MSLSYENQIELLKDIMMNHLEDSQGSVSECSQIGRLVKSLLANQQVDHQLTPVLQEIYAYCQTGSRTPSLDSHINEHQEHLSQWIEDMDQFS</sequence>
<dbReference type="AlphaFoldDB" id="A0A429Y4U0"/>
<keyword evidence="2" id="KW-1185">Reference proteome</keyword>
<organism evidence="1 2">
    <name type="scientific">Siminovitchia acidinfaciens</name>
    <dbReference type="NCBI Taxonomy" id="2321395"/>
    <lineage>
        <taxon>Bacteria</taxon>
        <taxon>Bacillati</taxon>
        <taxon>Bacillota</taxon>
        <taxon>Bacilli</taxon>
        <taxon>Bacillales</taxon>
        <taxon>Bacillaceae</taxon>
        <taxon>Siminovitchia</taxon>
    </lineage>
</organism>
<protein>
    <recommendedName>
        <fullName evidence="3">YtzH-like protein</fullName>
    </recommendedName>
</protein>
<accession>A0A429Y4U0</accession>
<evidence type="ECO:0000313" key="1">
    <source>
        <dbReference type="EMBL" id="RST76446.1"/>
    </source>
</evidence>
<dbReference type="Pfam" id="PF14165">
    <property type="entry name" value="YtzH"/>
    <property type="match status" value="1"/>
</dbReference>
<evidence type="ECO:0000313" key="2">
    <source>
        <dbReference type="Proteomes" id="UP000287156"/>
    </source>
</evidence>
<dbReference type="InterPro" id="IPR025547">
    <property type="entry name" value="YtzH"/>
</dbReference>
<proteinExistence type="predicted"/>